<feature type="coiled-coil region" evidence="1">
    <location>
        <begin position="866"/>
        <end position="957"/>
    </location>
</feature>
<dbReference type="EMBL" id="QGTQ01000030">
    <property type="protein sequence ID" value="PWV94547.1"/>
    <property type="molecule type" value="Genomic_DNA"/>
</dbReference>
<evidence type="ECO:0000256" key="1">
    <source>
        <dbReference type="SAM" id="Coils"/>
    </source>
</evidence>
<evidence type="ECO:0000313" key="2">
    <source>
        <dbReference type="EMBL" id="PWV94547.1"/>
    </source>
</evidence>
<evidence type="ECO:0000313" key="3">
    <source>
        <dbReference type="Proteomes" id="UP000246635"/>
    </source>
</evidence>
<dbReference type="Pfam" id="PF13558">
    <property type="entry name" value="SbcC_Walker_B"/>
    <property type="match status" value="1"/>
</dbReference>
<keyword evidence="3" id="KW-1185">Reference proteome</keyword>
<dbReference type="SUPFAM" id="SSF52540">
    <property type="entry name" value="P-loop containing nucleoside triphosphate hydrolases"/>
    <property type="match status" value="1"/>
</dbReference>
<organism evidence="2 3">
    <name type="scientific">Paenibacillus cellulosilyticus</name>
    <dbReference type="NCBI Taxonomy" id="375489"/>
    <lineage>
        <taxon>Bacteria</taxon>
        <taxon>Bacillati</taxon>
        <taxon>Bacillota</taxon>
        <taxon>Bacilli</taxon>
        <taxon>Bacillales</taxon>
        <taxon>Paenibacillaceae</taxon>
        <taxon>Paenibacillus</taxon>
    </lineage>
</organism>
<dbReference type="RefSeq" id="WP_181394750.1">
    <property type="nucleotide sequence ID" value="NZ_CP054612.1"/>
</dbReference>
<protein>
    <submittedName>
        <fullName evidence="2">Uncharacterized protein (TIGR02680 family)</fullName>
    </submittedName>
</protein>
<name>A0A2V2YPB0_9BACL</name>
<dbReference type="Proteomes" id="UP000246635">
    <property type="component" value="Unassembled WGS sequence"/>
</dbReference>
<dbReference type="InterPro" id="IPR027417">
    <property type="entry name" value="P-loop_NTPase"/>
</dbReference>
<feature type="coiled-coil region" evidence="1">
    <location>
        <begin position="291"/>
        <end position="372"/>
    </location>
</feature>
<proteinExistence type="predicted"/>
<reference evidence="2 3" key="1">
    <citation type="submission" date="2018-05" db="EMBL/GenBank/DDBJ databases">
        <title>Genomic Encyclopedia of Type Strains, Phase III (KMG-III): the genomes of soil and plant-associated and newly described type strains.</title>
        <authorList>
            <person name="Whitman W."/>
        </authorList>
    </citation>
    <scope>NUCLEOTIDE SEQUENCE [LARGE SCALE GENOMIC DNA]</scope>
    <source>
        <strain evidence="2 3">CECT 5696</strain>
    </source>
</reference>
<dbReference type="NCBIfam" id="TIGR02680">
    <property type="entry name" value="TIGR02680 family protein"/>
    <property type="match status" value="1"/>
</dbReference>
<sequence length="1356" mass="156779">MRFHPNRLGFFNFWYHTDSEFEFSKGKLFIRGKNGSGKTITTTMGVPVLIDGNKRANRLDPMGSRDRHMVDLLLGEESISGHKDRIGYLYFEYKNGNQYITTGIGMHGFRDTGRLNSWYFILSDGRRIGRQVRLFDEEWVGGNLQKVVKNKPAMREALGPHTFFTESQEEYMEEVSRRLFGFPDVKMFRDLVELLLNLRSPKLSRDLKPGVVNEILSTSLQELTEKELDPLTESIDIIDKHEVRLQKTKQEIEILTTLCNVNDIYKGYIAYTVARETKQVQENEKAIRTSINNSNDEIRKFKRSMEDAAAEVTQMRAERDSLNQQKQGLVTNSLFDKLQTNQTRMTESEDKLEILKERISNKRSQYIEAKNRCETEVGNLSNTRKNIHDLIVELSENAEEIYFSEHERQAKLFESSRDDETYPFTVWNDLIKEYSTEITEIKEGFVELAQLAFVERTKRDEKETALEALESNKEALNRLDELFENLRAEFLTLVLSWAEDTKALQVMEQEKSMLRLAVDQLYRDEENLIALEKWKNVVQERRLQSVKDRIFLMNKELESARKELQYASDKKRNLVELGEVSPELTPGQEEHSEQLRNANIPHGRFYELVEFKEYVPEQVRQALESSITQVGLIHSIIVNPQDDEKARKLAVITQVRTRKVHNLSNYLSPVSTKGVHEETIRSVLEGISVATHEEGYILEDGGFSGGWSLGSAAKLSYYYVGREARVRLRDVLLGELDEIITVCNERILSCEEGIRELEIEKRKIIFAASQMPIPTKVKECYGDIKETETSFIVSQKTFDARSDEYDKAEKKYTQFKQTIRERTRQYPFGMDEDAYGHVLKRCGDYIGALTDLRVEREKLTSLAAAVSRAKEVYEMVRRSLEETQEEIGTEEANISNANLTIALIKEQLKNEGLQDISDQIEAIDKRMDVLSESIITASNLEVTAKTLKEQKEKNKQENLTRLLGLEKLVRAWEKKFQEEQRSATIPSDWSPEETVISMEETYHKLQRTDLEIALNEQFYGAQHDLHDYKPDLHKVEGADIGEEMDEGWLALREKTTRLILTFTVDYKKITPNTLLLERKQQRLNDEQLIEAEEKELYKKVLIDDIGTTVVQRIQSARDWTVSINEMLGNMSTNIKIQLRWDALPRKLGSLSTKQLVDILSRDSEWIIDEDIARVSKHFRSQIEDARSLAKSDKHLSLRDKIREVMDYRKWFVFTIRSQKGDEVGFSDLTDTVFNTYSNGEKAMSIYMPLFAAIAAKYKDASSTAPRVISLDEAFAGVDADNTAQLFQLAHQLDFDYIMNAFGLWGCYESVDKLSIIEIVRPISSSTLGLVKYHWDGKKRYRFPTGESLETNPEPMV</sequence>
<feature type="coiled-coil region" evidence="1">
    <location>
        <begin position="459"/>
        <end position="577"/>
    </location>
</feature>
<dbReference type="InterPro" id="IPR013496">
    <property type="entry name" value="CHP02680"/>
</dbReference>
<accession>A0A2V2YPB0</accession>
<gene>
    <name evidence="2" type="ORF">DFQ01_130112</name>
</gene>
<keyword evidence="1" id="KW-0175">Coiled coil</keyword>
<comment type="caution">
    <text evidence="2">The sequence shown here is derived from an EMBL/GenBank/DDBJ whole genome shotgun (WGS) entry which is preliminary data.</text>
</comment>